<keyword evidence="2" id="KW-1185">Reference proteome</keyword>
<sequence>MKKYTTVLIKILLYYAKLSNVTAINPSFLYGVRDSRPTPSGEMIIKILNRVYPCYFDATVCVSSLDMTVSAHLKAMEKGASGERYIVTQKESYTLKEIFDMLEDISGIPGPRIKLPIEALYGVSVLNELALAHLPLFA</sequence>
<gene>
    <name evidence="1" type="ORF">OMAG_000660</name>
</gene>
<evidence type="ECO:0000313" key="2">
    <source>
        <dbReference type="Proteomes" id="UP000033428"/>
    </source>
</evidence>
<name>A0A0F0CV89_9BACT</name>
<dbReference type="InterPro" id="IPR036291">
    <property type="entry name" value="NAD(P)-bd_dom_sf"/>
</dbReference>
<dbReference type="EMBL" id="JYNY01000149">
    <property type="protein sequence ID" value="KJJ85471.1"/>
    <property type="molecule type" value="Genomic_DNA"/>
</dbReference>
<dbReference type="Gene3D" id="3.40.50.720">
    <property type="entry name" value="NAD(P)-binding Rossmann-like Domain"/>
    <property type="match status" value="1"/>
</dbReference>
<dbReference type="Proteomes" id="UP000033428">
    <property type="component" value="Unassembled WGS sequence"/>
</dbReference>
<evidence type="ECO:0000313" key="1">
    <source>
        <dbReference type="EMBL" id="KJJ85471.1"/>
    </source>
</evidence>
<dbReference type="SUPFAM" id="SSF51735">
    <property type="entry name" value="NAD(P)-binding Rossmann-fold domains"/>
    <property type="match status" value="1"/>
</dbReference>
<reference evidence="1 2" key="1">
    <citation type="submission" date="2015-02" db="EMBL/GenBank/DDBJ databases">
        <title>Single-cell genomics of uncultivated deep-branching MTB reveals a conserved set of magnetosome genes.</title>
        <authorList>
            <person name="Kolinko S."/>
            <person name="Richter M."/>
            <person name="Glockner F.O."/>
            <person name="Brachmann A."/>
            <person name="Schuler D."/>
        </authorList>
    </citation>
    <scope>NUCLEOTIDE SEQUENCE [LARGE SCALE GENOMIC DNA]</scope>
    <source>
        <strain evidence="1">SKK-01</strain>
    </source>
</reference>
<protein>
    <submittedName>
        <fullName evidence="1">NAD-dependent epimerase/dehydratase</fullName>
    </submittedName>
</protein>
<accession>A0A0F0CV89</accession>
<organism evidence="1 2">
    <name type="scientific">Candidatus Omnitrophus magneticus</name>
    <dbReference type="NCBI Taxonomy" id="1609969"/>
    <lineage>
        <taxon>Bacteria</taxon>
        <taxon>Pseudomonadati</taxon>
        <taxon>Candidatus Omnitrophota</taxon>
        <taxon>Candidatus Omnitrophus</taxon>
    </lineage>
</organism>
<proteinExistence type="predicted"/>
<comment type="caution">
    <text evidence="1">The sequence shown here is derived from an EMBL/GenBank/DDBJ whole genome shotgun (WGS) entry which is preliminary data.</text>
</comment>
<dbReference type="AlphaFoldDB" id="A0A0F0CV89"/>